<sequence length="225" mass="26199">MLNSSLNFLIRCSQNGEVWLFNCPEGCQQLLHIYNIKITQIRHIVLTSLKIKEISGLIGLLSSLSLNGNTNTINLYGPHGLLAYINLIRKYSHTTFRYNLKIYVYQHAEIYKSNQFHLCTYPINKLTTYMTSVFFEKERKGRFQLFKAKQYGLQPGPVYKYLKLHTRYILPDGTIISGKYFTDKYSQGTKILCLSSKYGFRFSYELIQYPSYIVLHSLTKYCSAS</sequence>
<accession>A0A1G4P079</accession>
<dbReference type="Gene3D" id="3.60.15.10">
    <property type="entry name" value="Ribonuclease Z/Hydroxyacylglutathione hydrolase-like"/>
    <property type="match status" value="1"/>
</dbReference>
<dbReference type="AlphaFoldDB" id="A0A1G4P079"/>
<dbReference type="InterPro" id="IPR036866">
    <property type="entry name" value="RibonucZ/Hydroxyglut_hydro"/>
</dbReference>
<dbReference type="PANTHER" id="PTHR46018:SF2">
    <property type="entry name" value="ZINC PHOSPHODIESTERASE ELAC PROTEIN 1"/>
    <property type="match status" value="1"/>
</dbReference>
<protein>
    <submittedName>
        <fullName evidence="1">Ribonuclease Z</fullName>
    </submittedName>
</protein>
<proteinExistence type="predicted"/>
<keyword evidence="1" id="KW-0150">Chloroplast</keyword>
<geneLocation type="chloroplast" evidence="1"/>
<evidence type="ECO:0000313" key="1">
    <source>
        <dbReference type="EMBL" id="SCW24321.1"/>
    </source>
</evidence>
<dbReference type="RefSeq" id="YP_009315663.1">
    <property type="nucleotide sequence ID" value="NC_031668.1"/>
</dbReference>
<dbReference type="PANTHER" id="PTHR46018">
    <property type="entry name" value="ZINC PHOSPHODIESTERASE ELAC PROTEIN 1"/>
    <property type="match status" value="1"/>
</dbReference>
<reference evidence="1" key="1">
    <citation type="submission" date="2016-10" db="EMBL/GenBank/DDBJ databases">
        <title>Chloroplast genomes as a tool to resolve red algal phylogenies: a case study in the Nemaliales.</title>
        <authorList>
            <person name="Costa J.F."/>
            <person name="Lin S.M."/>
            <person name="Macaya E.C."/>
            <person name="Fernandez-Garcia C."/>
            <person name="Verbruggen H."/>
        </authorList>
    </citation>
    <scope>NUCLEOTIDE SEQUENCE</scope>
    <source>
        <strain evidence="1">C.0024</strain>
    </source>
</reference>
<keyword evidence="1" id="KW-0934">Plastid</keyword>
<name>A0A1G4P079_9FLOR</name>
<dbReference type="EMBL" id="LT622878">
    <property type="protein sequence ID" value="SCW24321.1"/>
    <property type="molecule type" value="Genomic_DNA"/>
</dbReference>
<dbReference type="GO" id="GO:0005634">
    <property type="term" value="C:nucleus"/>
    <property type="evidence" value="ECO:0007669"/>
    <property type="project" value="TreeGrafter"/>
</dbReference>
<dbReference type="GeneID" id="30000359"/>
<organism evidence="1">
    <name type="scientific">Trichogloeopsis pedicellata</name>
    <dbReference type="NCBI Taxonomy" id="1495610"/>
    <lineage>
        <taxon>Eukaryota</taxon>
        <taxon>Rhodophyta</taxon>
        <taxon>Florideophyceae</taxon>
        <taxon>Nemaliophycidae</taxon>
        <taxon>Nemaliales</taxon>
        <taxon>Liagoraceae</taxon>
        <taxon>Trichogloeopsis</taxon>
    </lineage>
</organism>
<reference evidence="1" key="2">
    <citation type="submission" date="2016-10" db="EMBL/GenBank/DDBJ databases">
        <authorList>
            <person name="de Groot N.N."/>
        </authorList>
    </citation>
    <scope>NUCLEOTIDE SEQUENCE</scope>
    <source>
        <strain evidence="1">C.0024</strain>
    </source>
</reference>
<dbReference type="SUPFAM" id="SSF56281">
    <property type="entry name" value="Metallo-hydrolase/oxidoreductase"/>
    <property type="match status" value="1"/>
</dbReference>
<dbReference type="GO" id="GO:0042781">
    <property type="term" value="F:3'-tRNA processing endoribonuclease activity"/>
    <property type="evidence" value="ECO:0007669"/>
    <property type="project" value="TreeGrafter"/>
</dbReference>
<gene>
    <name evidence="1" type="primary">rnz</name>
    <name evidence="1" type="ORF">C00024_19</name>
</gene>